<feature type="domain" description="Exonuclease VII large subunit C-terminal" evidence="7">
    <location>
        <begin position="128"/>
        <end position="446"/>
    </location>
</feature>
<proteinExistence type="inferred from homology"/>
<dbReference type="EC" id="3.1.11.6" evidence="5"/>
<evidence type="ECO:0000256" key="6">
    <source>
        <dbReference type="RuleBase" id="RU004355"/>
    </source>
</evidence>
<evidence type="ECO:0000256" key="5">
    <source>
        <dbReference type="HAMAP-Rule" id="MF_00378"/>
    </source>
</evidence>
<dbReference type="Pfam" id="PF13742">
    <property type="entry name" value="tRNA_anti_2"/>
    <property type="match status" value="1"/>
</dbReference>
<gene>
    <name evidence="5 9" type="primary">xseA</name>
    <name evidence="9" type="ORF">DBW71_01530</name>
</gene>
<reference evidence="9 10" key="1">
    <citation type="journal article" date="2018" name="Microbiome">
        <title>Fine metagenomic profile of the Mediterranean stratified and mixed water columns revealed by assembly and recruitment.</title>
        <authorList>
            <person name="Haro-Moreno J.M."/>
            <person name="Lopez-Perez M."/>
            <person name="De La Torre J.R."/>
            <person name="Picazo A."/>
            <person name="Camacho A."/>
            <person name="Rodriguez-Valera F."/>
        </authorList>
    </citation>
    <scope>NUCLEOTIDE SEQUENCE [LARGE SCALE GENOMIC DNA]</scope>
    <source>
        <strain evidence="9">MED-G57</strain>
    </source>
</reference>
<dbReference type="Proteomes" id="UP000253570">
    <property type="component" value="Unassembled WGS sequence"/>
</dbReference>
<dbReference type="PANTHER" id="PTHR30008:SF0">
    <property type="entry name" value="EXODEOXYRIBONUCLEASE 7 LARGE SUBUNIT"/>
    <property type="match status" value="1"/>
</dbReference>
<comment type="caution">
    <text evidence="9">The sequence shown here is derived from an EMBL/GenBank/DDBJ whole genome shotgun (WGS) entry which is preliminary data.</text>
</comment>
<dbReference type="EMBL" id="QOQD01000003">
    <property type="protein sequence ID" value="RCL74107.1"/>
    <property type="molecule type" value="Genomic_DNA"/>
</dbReference>
<feature type="domain" description="OB-fold nucleic acid binding" evidence="8">
    <location>
        <begin position="12"/>
        <end position="105"/>
    </location>
</feature>
<evidence type="ECO:0000256" key="3">
    <source>
        <dbReference type="ARBA" id="ARBA00022801"/>
    </source>
</evidence>
<evidence type="ECO:0000256" key="2">
    <source>
        <dbReference type="ARBA" id="ARBA00022722"/>
    </source>
</evidence>
<dbReference type="GO" id="GO:0006308">
    <property type="term" value="P:DNA catabolic process"/>
    <property type="evidence" value="ECO:0007669"/>
    <property type="project" value="UniProtKB-UniRule"/>
</dbReference>
<evidence type="ECO:0000259" key="8">
    <source>
        <dbReference type="Pfam" id="PF13742"/>
    </source>
</evidence>
<keyword evidence="3 5" id="KW-0378">Hydrolase</keyword>
<dbReference type="CDD" id="cd04489">
    <property type="entry name" value="ExoVII_LU_OBF"/>
    <property type="match status" value="1"/>
</dbReference>
<dbReference type="InterPro" id="IPR020579">
    <property type="entry name" value="Exonuc_VII_lsu_C"/>
</dbReference>
<dbReference type="InterPro" id="IPR025824">
    <property type="entry name" value="OB-fold_nuc-bd_dom"/>
</dbReference>
<evidence type="ECO:0000259" key="7">
    <source>
        <dbReference type="Pfam" id="PF02601"/>
    </source>
</evidence>
<evidence type="ECO:0000256" key="4">
    <source>
        <dbReference type="ARBA" id="ARBA00022839"/>
    </source>
</evidence>
<dbReference type="PANTHER" id="PTHR30008">
    <property type="entry name" value="EXODEOXYRIBONUCLEASE 7 LARGE SUBUNIT"/>
    <property type="match status" value="1"/>
</dbReference>
<evidence type="ECO:0000313" key="9">
    <source>
        <dbReference type="EMBL" id="RCL74107.1"/>
    </source>
</evidence>
<dbReference type="GO" id="GO:0009318">
    <property type="term" value="C:exodeoxyribonuclease VII complex"/>
    <property type="evidence" value="ECO:0007669"/>
    <property type="project" value="UniProtKB-UniRule"/>
</dbReference>
<name>A0A368DQJ4_9PROT</name>
<keyword evidence="2 5" id="KW-0540">Nuclease</keyword>
<accession>A0A368DQJ4</accession>
<dbReference type="GO" id="GO:0008855">
    <property type="term" value="F:exodeoxyribonuclease VII activity"/>
    <property type="evidence" value="ECO:0007669"/>
    <property type="project" value="UniProtKB-UniRule"/>
</dbReference>
<keyword evidence="1 5" id="KW-0963">Cytoplasm</keyword>
<comment type="similarity">
    <text evidence="5 6">Belongs to the XseA family.</text>
</comment>
<protein>
    <recommendedName>
        <fullName evidence="5">Exodeoxyribonuclease 7 large subunit</fullName>
        <ecNumber evidence="5">3.1.11.6</ecNumber>
    </recommendedName>
    <alternativeName>
        <fullName evidence="5">Exodeoxyribonuclease VII large subunit</fullName>
        <shortName evidence="5">Exonuclease VII large subunit</shortName>
    </alternativeName>
</protein>
<evidence type="ECO:0000313" key="10">
    <source>
        <dbReference type="Proteomes" id="UP000253570"/>
    </source>
</evidence>
<dbReference type="Pfam" id="PF02601">
    <property type="entry name" value="Exonuc_VII_L"/>
    <property type="match status" value="1"/>
</dbReference>
<comment type="catalytic activity">
    <reaction evidence="5 6">
        <text>Exonucleolytic cleavage in either 5'- to 3'- or 3'- to 5'-direction to yield nucleoside 5'-phosphates.</text>
        <dbReference type="EC" id="3.1.11.6"/>
    </reaction>
</comment>
<dbReference type="GO" id="GO:0005737">
    <property type="term" value="C:cytoplasm"/>
    <property type="evidence" value="ECO:0007669"/>
    <property type="project" value="UniProtKB-SubCell"/>
</dbReference>
<organism evidence="9 10">
    <name type="scientific">PS1 clade bacterium</name>
    <dbReference type="NCBI Taxonomy" id="2175152"/>
    <lineage>
        <taxon>Bacteria</taxon>
        <taxon>Pseudomonadati</taxon>
        <taxon>Pseudomonadota</taxon>
        <taxon>Alphaproteobacteria</taxon>
        <taxon>PS1 clade</taxon>
    </lineage>
</organism>
<keyword evidence="4 5" id="KW-0269">Exonuclease</keyword>
<dbReference type="InterPro" id="IPR003753">
    <property type="entry name" value="Exonuc_VII_L"/>
</dbReference>
<dbReference type="NCBIfam" id="TIGR00237">
    <property type="entry name" value="xseA"/>
    <property type="match status" value="1"/>
</dbReference>
<comment type="subcellular location">
    <subcellularLocation>
        <location evidence="5 6">Cytoplasm</location>
    </subcellularLocation>
</comment>
<sequence length="453" mass="51785">MNFVNENIPEYGVSEISAAIKQKIEDSFGYVKIKGEVSGLAIKNGIAYLKIKENDDVINAIIFNNAYRQLKIKPQDGLEVVVSGKITTYSKRGISSYQIQVDNIELAGEGALLALFEKLKKQLQEEGLFDNRFKKTISKYPRNIIIITSIHGAVIRDILRVYKDNGYPINISIYDVSVQGVKCPTEISEAVDRINLIEETNNLRPDIILIARGGGSLEDLWGFNDERLVRSVFNSTIPIVSAVGHETDNTLIDFVSDLRAPTPTSAANLLFPKIYEIESLIKNNQRLLFSNLNDKMEKHGMKHSQLENMIDFMGLNFITDMNLQFEKINSKISKQSLLANILSKKIEFESNLDFFSREKMKYIKDQRDNMTRRFDRIFNQIHSTLPLQKQQLEGLQRILQSLNYKNILKRGYTLIRGTDKEIIGSKYESKSYNSFNILFSDGEINVKKNQDKE</sequence>
<comment type="subunit">
    <text evidence="5">Heterooligomer composed of large and small subunits.</text>
</comment>
<dbReference type="AlphaFoldDB" id="A0A368DQJ4"/>
<dbReference type="HAMAP" id="MF_00378">
    <property type="entry name" value="Exonuc_7_L"/>
    <property type="match status" value="1"/>
</dbReference>
<dbReference type="GO" id="GO:0003676">
    <property type="term" value="F:nucleic acid binding"/>
    <property type="evidence" value="ECO:0007669"/>
    <property type="project" value="InterPro"/>
</dbReference>
<comment type="function">
    <text evidence="5">Bidirectionally degrades single-stranded DNA into large acid-insoluble oligonucleotides, which are then degraded further into small acid-soluble oligonucleotides.</text>
</comment>
<evidence type="ECO:0000256" key="1">
    <source>
        <dbReference type="ARBA" id="ARBA00022490"/>
    </source>
</evidence>